<dbReference type="PANTHER" id="PTHR39673">
    <property type="entry name" value="TUNGSTEN FORMYLMETHANOFURAN DEHYDROGENASE, SUBUNIT C (FWDC)"/>
    <property type="match status" value="1"/>
</dbReference>
<reference evidence="3" key="1">
    <citation type="journal article" date="2023" name="Arch. Microbiol.">
        <title>Desulfoferula mesophilus gen. nov. sp. nov., a mesophilic sulfate-reducing bacterium isolated from a brackish lake sediment.</title>
        <authorList>
            <person name="Watanabe T."/>
            <person name="Yabe T."/>
            <person name="Tsuji J.M."/>
            <person name="Fukui M."/>
        </authorList>
    </citation>
    <scope>NUCLEOTIDE SEQUENCE [LARGE SCALE GENOMIC DNA]</scope>
    <source>
        <strain evidence="3">12FAK</strain>
    </source>
</reference>
<evidence type="ECO:0000313" key="3">
    <source>
        <dbReference type="Proteomes" id="UP001366166"/>
    </source>
</evidence>
<sequence length="895" mass="98638">MKERGTAIVASLFQAQGRQSRLPSREELTRMTEAILASRRRASADAPPLSPHKAAEEGGCGVVGFAANVPVRGRHIFEPSVQMHNRGNGKGGGIAAACLDPQQLGVDAGTLKDDYILQVALLDPEAEGEVEAQCVSPYLDIHHKARVETQGDYRDFGLEVKPPDVVRYFVRPKAAALESFAAEEGLGELSGRALEDEFIYRNTNRLNATFYTSLGEKRAFVLSHARNLVIMKVVGYAETVVQYYGMDDFKAKVWIAHQRYPTKGRVWHPGGSHPFIGLNEALVHNGDFANYYSVSEYLRQHGIATQFLTDTEVAVLLFDLWTRVYHYPLEYVIEAMAPTTELDFERLSAQKKPVYRAIQAMHMHGSPDGPWFFIIARSNPEKDLYQLLGITDTSMLRPQVFALQHGDVSIGLVGSEKQAIDATLLSLNQEDPRFRLVADRYWNARGGSSTDGGAFLFNVQGNGQGYDLTCMDKFGTPIEVDSGQWRFDPQEVTSVPDQAQSLEEALNAAPEGSEPMAVYEQAASAMASWSFAQVRWLIAQVEKVAQASDQGTQWALEVLTLLNDRRYDTGELKRSVVLQLLRTAINGILDRTPAIAENKGTRYARIDWETKGDLRAPAGDEKVLVVYAHHFPPEGDECDARLEVQAYHLGWKRFIVYGLKGQRFHGCGLGPETEEVRFDIYGASGDYIASGMDGLEIQIHDNGQDQLGQILKAGTLVIHGDVGQAFMYGAKGGQVFIMGNGAGRPLINAVGRPRVVINGTCLDFLAESFMAGDPYNGGGFVVLNGITFDKQGKVVPLEAPYPGSNLFSLASGGAIYVRDPEHKLVDQQLNGGAYFELTDQDWELILPYLEANERHFGISVDDLLTVDGVKRAPHEVYRKVGPGKKTVSPKHAIPE</sequence>
<name>A0AAU9F0Q6_9BACT</name>
<dbReference type="SUPFAM" id="SSF69336">
    <property type="entry name" value="Alpha subunit of glutamate synthase, C-terminal domain"/>
    <property type="match status" value="1"/>
</dbReference>
<keyword evidence="3" id="KW-1185">Reference proteome</keyword>
<dbReference type="Gene3D" id="2.160.20.60">
    <property type="entry name" value="Glutamate synthase, alpha subunit, C-terminal domain"/>
    <property type="match status" value="1"/>
</dbReference>
<dbReference type="InterPro" id="IPR029055">
    <property type="entry name" value="Ntn_hydrolases_N"/>
</dbReference>
<dbReference type="PANTHER" id="PTHR39673:SF5">
    <property type="entry name" value="TUNGSTEN-CONTAINING FORMYLMETHANOFURAN DEHYDROGENASE 2 SUBUNIT C"/>
    <property type="match status" value="1"/>
</dbReference>
<gene>
    <name evidence="2" type="ORF">FAK_19030</name>
</gene>
<protein>
    <recommendedName>
        <fullName evidence="1">Glutamine amidotransferase type-2 domain-containing protein</fullName>
    </recommendedName>
</protein>
<accession>A0AAU9F0Q6</accession>
<dbReference type="InterPro" id="IPR036485">
    <property type="entry name" value="Glu_synth_asu_C_sf"/>
</dbReference>
<dbReference type="InterPro" id="IPR017932">
    <property type="entry name" value="GATase_2_dom"/>
</dbReference>
<dbReference type="AlphaFoldDB" id="A0AAU9F0Q6"/>
<dbReference type="Gene3D" id="3.60.20.10">
    <property type="entry name" value="Glutamine Phosphoribosylpyrophosphate, subunit 1, domain 1"/>
    <property type="match status" value="1"/>
</dbReference>
<dbReference type="KEGG" id="dmp:FAK_19030"/>
<dbReference type="EMBL" id="AP028679">
    <property type="protein sequence ID" value="BEQ14837.1"/>
    <property type="molecule type" value="Genomic_DNA"/>
</dbReference>
<dbReference type="SUPFAM" id="SSF56235">
    <property type="entry name" value="N-terminal nucleophile aminohydrolases (Ntn hydrolases)"/>
    <property type="match status" value="1"/>
</dbReference>
<dbReference type="InterPro" id="IPR002489">
    <property type="entry name" value="Glu_synth_asu_C"/>
</dbReference>
<evidence type="ECO:0000259" key="1">
    <source>
        <dbReference type="PROSITE" id="PS51278"/>
    </source>
</evidence>
<dbReference type="Pfam" id="PF13522">
    <property type="entry name" value="GATase_6"/>
    <property type="match status" value="1"/>
</dbReference>
<evidence type="ECO:0000313" key="2">
    <source>
        <dbReference type="EMBL" id="BEQ14837.1"/>
    </source>
</evidence>
<dbReference type="GO" id="GO:0016491">
    <property type="term" value="F:oxidoreductase activity"/>
    <property type="evidence" value="ECO:0007669"/>
    <property type="project" value="InterPro"/>
</dbReference>
<feature type="domain" description="Glutamine amidotransferase type-2" evidence="1">
    <location>
        <begin position="60"/>
        <end position="441"/>
    </location>
</feature>
<organism evidence="2 3">
    <name type="scientific">Desulfoferula mesophila</name>
    <dbReference type="NCBI Taxonomy" id="3058419"/>
    <lineage>
        <taxon>Bacteria</taxon>
        <taxon>Pseudomonadati</taxon>
        <taxon>Thermodesulfobacteriota</taxon>
        <taxon>Desulfarculia</taxon>
        <taxon>Desulfarculales</taxon>
        <taxon>Desulfarculaceae</taxon>
        <taxon>Desulfoferula</taxon>
    </lineage>
</organism>
<dbReference type="PROSITE" id="PS51278">
    <property type="entry name" value="GATASE_TYPE_2"/>
    <property type="match status" value="1"/>
</dbReference>
<dbReference type="RefSeq" id="WP_338606509.1">
    <property type="nucleotide sequence ID" value="NZ_AP028679.1"/>
</dbReference>
<proteinExistence type="predicted"/>
<dbReference type="Pfam" id="PF01493">
    <property type="entry name" value="GXGXG"/>
    <property type="match status" value="1"/>
</dbReference>
<dbReference type="Proteomes" id="UP001366166">
    <property type="component" value="Chromosome"/>
</dbReference>